<name>A0A1J1IF41_9DIPT</name>
<sequence>MERDVACVLSWNAIASVFLPCAPFMVANISKKFYGEFFQTITVNIALGQTTMKEFHTALLRHALLMYKTFLRLPNC</sequence>
<evidence type="ECO:0000313" key="2">
    <source>
        <dbReference type="Proteomes" id="UP000183832"/>
    </source>
</evidence>
<dbReference type="AlphaFoldDB" id="A0A1J1IF41"/>
<protein>
    <submittedName>
        <fullName evidence="1">CLUMA_CG011538, isoform A</fullName>
    </submittedName>
</protein>
<keyword evidence="2" id="KW-1185">Reference proteome</keyword>
<dbReference type="Proteomes" id="UP000183832">
    <property type="component" value="Unassembled WGS sequence"/>
</dbReference>
<evidence type="ECO:0000313" key="1">
    <source>
        <dbReference type="EMBL" id="CRK98172.1"/>
    </source>
</evidence>
<reference evidence="1 2" key="1">
    <citation type="submission" date="2015-04" db="EMBL/GenBank/DDBJ databases">
        <authorList>
            <person name="Syromyatnikov M.Y."/>
            <person name="Popov V.N."/>
        </authorList>
    </citation>
    <scope>NUCLEOTIDE SEQUENCE [LARGE SCALE GENOMIC DNA]</scope>
</reference>
<accession>A0A1J1IF41</accession>
<proteinExistence type="predicted"/>
<dbReference type="EMBL" id="CVRI01000047">
    <property type="protein sequence ID" value="CRK98172.1"/>
    <property type="molecule type" value="Genomic_DNA"/>
</dbReference>
<gene>
    <name evidence="1" type="ORF">CLUMA_CG011538</name>
</gene>
<organism evidence="1 2">
    <name type="scientific">Clunio marinus</name>
    <dbReference type="NCBI Taxonomy" id="568069"/>
    <lineage>
        <taxon>Eukaryota</taxon>
        <taxon>Metazoa</taxon>
        <taxon>Ecdysozoa</taxon>
        <taxon>Arthropoda</taxon>
        <taxon>Hexapoda</taxon>
        <taxon>Insecta</taxon>
        <taxon>Pterygota</taxon>
        <taxon>Neoptera</taxon>
        <taxon>Endopterygota</taxon>
        <taxon>Diptera</taxon>
        <taxon>Nematocera</taxon>
        <taxon>Chironomoidea</taxon>
        <taxon>Chironomidae</taxon>
        <taxon>Clunio</taxon>
    </lineage>
</organism>